<dbReference type="InterPro" id="IPR053025">
    <property type="entry name" value="Mito_ATP_Synthase-Asso"/>
</dbReference>
<evidence type="ECO:0000256" key="12">
    <source>
        <dbReference type="SAM" id="MobiDB-lite"/>
    </source>
</evidence>
<dbReference type="Proteomes" id="UP001187415">
    <property type="component" value="Unassembled WGS sequence"/>
</dbReference>
<organism evidence="15 16">
    <name type="scientific">Channa striata</name>
    <name type="common">Snakehead murrel</name>
    <name type="synonym">Ophicephalus striatus</name>
    <dbReference type="NCBI Taxonomy" id="64152"/>
    <lineage>
        <taxon>Eukaryota</taxon>
        <taxon>Metazoa</taxon>
        <taxon>Chordata</taxon>
        <taxon>Craniata</taxon>
        <taxon>Vertebrata</taxon>
        <taxon>Euteleostomi</taxon>
        <taxon>Actinopterygii</taxon>
        <taxon>Neopterygii</taxon>
        <taxon>Teleostei</taxon>
        <taxon>Neoteleostei</taxon>
        <taxon>Acanthomorphata</taxon>
        <taxon>Anabantaria</taxon>
        <taxon>Anabantiformes</taxon>
        <taxon>Channoidei</taxon>
        <taxon>Channidae</taxon>
        <taxon>Channa</taxon>
    </lineage>
</organism>
<dbReference type="PANTHER" id="PTHR44873">
    <property type="entry name" value="DNAJ HOMOLOG SUBFAMILY C MEMBER 30, MITOCHONDRIAL"/>
    <property type="match status" value="1"/>
</dbReference>
<dbReference type="CDD" id="cd06257">
    <property type="entry name" value="DnaJ"/>
    <property type="match status" value="1"/>
</dbReference>
<evidence type="ECO:0000256" key="7">
    <source>
        <dbReference type="ARBA" id="ARBA00023136"/>
    </source>
</evidence>
<comment type="function">
    <text evidence="9">Mitochondrial protein enriched in neurons that acts as a regulator of mitochondrial respiration. Associates with the ATP synthase complex and facilitates ATP synthesis. May be a chaperone protein involved in the turnover of the subunits of mitochondrial complex I N-module. It facilitates the degradation of N-module subunits damaged by oxidative stress, and contributes to complex I functional efficiency.</text>
</comment>
<comment type="caution">
    <text evidence="15">The sequence shown here is derived from an EMBL/GenBank/DDBJ whole genome shotgun (WGS) entry which is preliminary data.</text>
</comment>
<dbReference type="SUPFAM" id="SSF46565">
    <property type="entry name" value="Chaperone J-domain"/>
    <property type="match status" value="1"/>
</dbReference>
<dbReference type="EMBL" id="JAUPFM010000016">
    <property type="protein sequence ID" value="KAK2826015.1"/>
    <property type="molecule type" value="Genomic_DNA"/>
</dbReference>
<evidence type="ECO:0000256" key="13">
    <source>
        <dbReference type="SAM" id="Phobius"/>
    </source>
</evidence>
<comment type="subcellular location">
    <subcellularLocation>
        <location evidence="1">Mitochondrion inner membrane</location>
        <topology evidence="1">Single-pass membrane protein</topology>
    </subcellularLocation>
</comment>
<keyword evidence="6" id="KW-0496">Mitochondrion</keyword>
<sequence>MAEVRPLFGTRAYDFAHLVCRRNLMESPKKLSKSGADPSSFIATFLLDDFQHGGLSGADHSADTVTGVVSRGDDPQEARLCVGGKYSVPGHYSHFNLEEGSLSYKRTKGRDFRRTSCSSILAHRHRVCNVNASGQFLFIRTLSGNGRRSEPLYKTKTGYYDILEVPPTATQIQIKTAYYKQSFIYHPDRNAGSEEATTRFSAISEAYTVLGNKALRKRYDRGLLSQSDLTAAARPSTKDATGSSSKPQAESRRSDVGDQIRGSVFNFDKFYKTHYSEQLQRQRDIRVRKEDMLRRKQETLSEKKLGKMLEMAVAVLMGVGLLIMISLKRG</sequence>
<dbReference type="FunFam" id="1.10.287.110:FF:000060">
    <property type="entry name" value="DnaJ (Hsp40) homolog, subfamily C, member 30"/>
    <property type="match status" value="1"/>
</dbReference>
<dbReference type="InterPro" id="IPR036869">
    <property type="entry name" value="J_dom_sf"/>
</dbReference>
<comment type="subunit">
    <text evidence="10">Associates with the ATP synthase complex. Interacts with MT-ATP6; interaction is direct. Interacts with ATP5MC2; interaction is direct.</text>
</comment>
<dbReference type="SMART" id="SM00271">
    <property type="entry name" value="DnaJ"/>
    <property type="match status" value="1"/>
</dbReference>
<evidence type="ECO:0000256" key="4">
    <source>
        <dbReference type="ARBA" id="ARBA00022946"/>
    </source>
</evidence>
<dbReference type="PRINTS" id="PR00625">
    <property type="entry name" value="JDOMAIN"/>
</dbReference>
<reference evidence="15" key="1">
    <citation type="submission" date="2023-07" db="EMBL/GenBank/DDBJ databases">
        <title>Chromosome-level Genome Assembly of Striped Snakehead (Channa striata).</title>
        <authorList>
            <person name="Liu H."/>
        </authorList>
    </citation>
    <scope>NUCLEOTIDE SEQUENCE</scope>
    <source>
        <strain evidence="15">Gz</strain>
        <tissue evidence="15">Muscle</tissue>
    </source>
</reference>
<evidence type="ECO:0000256" key="10">
    <source>
        <dbReference type="ARBA" id="ARBA00065070"/>
    </source>
</evidence>
<evidence type="ECO:0000256" key="3">
    <source>
        <dbReference type="ARBA" id="ARBA00022792"/>
    </source>
</evidence>
<keyword evidence="7 13" id="KW-0472">Membrane</keyword>
<keyword evidence="3" id="KW-0999">Mitochondrion inner membrane</keyword>
<feature type="compositionally biased region" description="Polar residues" evidence="12">
    <location>
        <begin position="238"/>
        <end position="248"/>
    </location>
</feature>
<keyword evidence="16" id="KW-1185">Reference proteome</keyword>
<evidence type="ECO:0000256" key="1">
    <source>
        <dbReference type="ARBA" id="ARBA00004434"/>
    </source>
</evidence>
<feature type="domain" description="J" evidence="14">
    <location>
        <begin position="158"/>
        <end position="223"/>
    </location>
</feature>
<dbReference type="GO" id="GO:0005743">
    <property type="term" value="C:mitochondrial inner membrane"/>
    <property type="evidence" value="ECO:0007669"/>
    <property type="project" value="UniProtKB-SubCell"/>
</dbReference>
<evidence type="ECO:0000256" key="9">
    <source>
        <dbReference type="ARBA" id="ARBA00058822"/>
    </source>
</evidence>
<dbReference type="PANTHER" id="PTHR44873:SF1">
    <property type="entry name" value="DNAJ HOMOLOG SUBFAMILY C MEMBER 30, MITOCHONDRIAL"/>
    <property type="match status" value="1"/>
</dbReference>
<evidence type="ECO:0000313" key="15">
    <source>
        <dbReference type="EMBL" id="KAK2826015.1"/>
    </source>
</evidence>
<evidence type="ECO:0000256" key="6">
    <source>
        <dbReference type="ARBA" id="ARBA00023128"/>
    </source>
</evidence>
<dbReference type="AlphaFoldDB" id="A0AA88S8R7"/>
<dbReference type="PROSITE" id="PS50076">
    <property type="entry name" value="DNAJ_2"/>
    <property type="match status" value="1"/>
</dbReference>
<proteinExistence type="predicted"/>
<feature type="transmembrane region" description="Helical" evidence="13">
    <location>
        <begin position="308"/>
        <end position="327"/>
    </location>
</feature>
<evidence type="ECO:0000313" key="16">
    <source>
        <dbReference type="Proteomes" id="UP001187415"/>
    </source>
</evidence>
<evidence type="ECO:0000256" key="8">
    <source>
        <dbReference type="ARBA" id="ARBA00023186"/>
    </source>
</evidence>
<evidence type="ECO:0000259" key="14">
    <source>
        <dbReference type="PROSITE" id="PS50076"/>
    </source>
</evidence>
<accession>A0AA88S8R7</accession>
<dbReference type="InterPro" id="IPR001623">
    <property type="entry name" value="DnaJ_domain"/>
</dbReference>
<evidence type="ECO:0000256" key="2">
    <source>
        <dbReference type="ARBA" id="ARBA00022692"/>
    </source>
</evidence>
<dbReference type="Pfam" id="PF00226">
    <property type="entry name" value="DnaJ"/>
    <property type="match status" value="1"/>
</dbReference>
<protein>
    <recommendedName>
        <fullName evidence="11">DnaJ homolog subfamily C member 30, mitochondrial</fullName>
    </recommendedName>
</protein>
<evidence type="ECO:0000256" key="5">
    <source>
        <dbReference type="ARBA" id="ARBA00022989"/>
    </source>
</evidence>
<keyword evidence="4" id="KW-0809">Transit peptide</keyword>
<keyword evidence="2 13" id="KW-0812">Transmembrane</keyword>
<evidence type="ECO:0000256" key="11">
    <source>
        <dbReference type="ARBA" id="ARBA00070112"/>
    </source>
</evidence>
<feature type="region of interest" description="Disordered" evidence="12">
    <location>
        <begin position="230"/>
        <end position="255"/>
    </location>
</feature>
<keyword evidence="8" id="KW-0143">Chaperone</keyword>
<keyword evidence="5 13" id="KW-1133">Transmembrane helix</keyword>
<name>A0AA88S8R7_CHASR</name>
<dbReference type="Gene3D" id="1.10.287.110">
    <property type="entry name" value="DnaJ domain"/>
    <property type="match status" value="1"/>
</dbReference>
<gene>
    <name evidence="15" type="ORF">Q5P01_020229</name>
</gene>